<dbReference type="PANTHER" id="PTHR12814:SF2">
    <property type="entry name" value="RNA-BINDING PROTEIN NOB1"/>
    <property type="match status" value="1"/>
</dbReference>
<keyword evidence="3" id="KW-0540">Nuclease</keyword>
<dbReference type="STRING" id="6184.A0A430Q5S8"/>
<protein>
    <submittedName>
        <fullName evidence="11">RNA-binding protein NOB1</fullName>
    </submittedName>
</protein>
<dbReference type="InterPro" id="IPR036283">
    <property type="entry name" value="NOB1_Zf-like_sf"/>
</dbReference>
<dbReference type="GO" id="GO:0031981">
    <property type="term" value="C:nuclear lumen"/>
    <property type="evidence" value="ECO:0007669"/>
    <property type="project" value="UniProtKB-ARBA"/>
</dbReference>
<evidence type="ECO:0000256" key="4">
    <source>
        <dbReference type="ARBA" id="ARBA00022723"/>
    </source>
</evidence>
<evidence type="ECO:0000259" key="9">
    <source>
        <dbReference type="Pfam" id="PF08772"/>
    </source>
</evidence>
<keyword evidence="7" id="KW-0539">Nucleus</keyword>
<organism evidence="11 12">
    <name type="scientific">Schistosoma bovis</name>
    <name type="common">Blood fluke</name>
    <dbReference type="NCBI Taxonomy" id="6184"/>
    <lineage>
        <taxon>Eukaryota</taxon>
        <taxon>Metazoa</taxon>
        <taxon>Spiralia</taxon>
        <taxon>Lophotrochozoa</taxon>
        <taxon>Platyhelminthes</taxon>
        <taxon>Trematoda</taxon>
        <taxon>Digenea</taxon>
        <taxon>Strigeidida</taxon>
        <taxon>Schistosomatoidea</taxon>
        <taxon>Schistosomatidae</taxon>
        <taxon>Schistosoma</taxon>
    </lineage>
</organism>
<feature type="compositionally biased region" description="Basic residues" evidence="8">
    <location>
        <begin position="335"/>
        <end position="356"/>
    </location>
</feature>
<dbReference type="InterPro" id="IPR033411">
    <property type="entry name" value="Ribonuclease_PIN"/>
</dbReference>
<dbReference type="CDD" id="cd09876">
    <property type="entry name" value="PIN_Nob1-like"/>
    <property type="match status" value="1"/>
</dbReference>
<dbReference type="GO" id="GO:0016787">
    <property type="term" value="F:hydrolase activity"/>
    <property type="evidence" value="ECO:0007669"/>
    <property type="project" value="UniProtKB-KW"/>
</dbReference>
<evidence type="ECO:0000313" key="12">
    <source>
        <dbReference type="Proteomes" id="UP000290809"/>
    </source>
</evidence>
<dbReference type="GO" id="GO:0046872">
    <property type="term" value="F:metal ion binding"/>
    <property type="evidence" value="ECO:0007669"/>
    <property type="project" value="UniProtKB-KW"/>
</dbReference>
<comment type="subcellular location">
    <subcellularLocation>
        <location evidence="1">Nucleus</location>
    </subcellularLocation>
</comment>
<gene>
    <name evidence="11" type="ORF">DC041_0009119</name>
</gene>
<evidence type="ECO:0000256" key="1">
    <source>
        <dbReference type="ARBA" id="ARBA00004123"/>
    </source>
</evidence>
<feature type="region of interest" description="Disordered" evidence="8">
    <location>
        <begin position="331"/>
        <end position="356"/>
    </location>
</feature>
<dbReference type="InterPro" id="IPR039907">
    <property type="entry name" value="NOB1"/>
</dbReference>
<dbReference type="InterPro" id="IPR014881">
    <property type="entry name" value="NOB1_Zn-bd"/>
</dbReference>
<feature type="compositionally biased region" description="Polar residues" evidence="8">
    <location>
        <begin position="117"/>
        <end position="134"/>
    </location>
</feature>
<feature type="region of interest" description="Disordered" evidence="8">
    <location>
        <begin position="117"/>
        <end position="163"/>
    </location>
</feature>
<dbReference type="AlphaFoldDB" id="A0A430Q5S8"/>
<keyword evidence="12" id="KW-1185">Reference proteome</keyword>
<evidence type="ECO:0000259" key="10">
    <source>
        <dbReference type="Pfam" id="PF17146"/>
    </source>
</evidence>
<keyword evidence="5" id="KW-0378">Hydrolase</keyword>
<proteinExistence type="inferred from homology"/>
<dbReference type="GO" id="GO:0030490">
    <property type="term" value="P:maturation of SSU-rRNA"/>
    <property type="evidence" value="ECO:0007669"/>
    <property type="project" value="TreeGrafter"/>
</dbReference>
<dbReference type="Pfam" id="PF17146">
    <property type="entry name" value="PIN_6"/>
    <property type="match status" value="1"/>
</dbReference>
<evidence type="ECO:0000256" key="7">
    <source>
        <dbReference type="ARBA" id="ARBA00023242"/>
    </source>
</evidence>
<accession>A0A430Q5S8</accession>
<name>A0A430Q5S8_SCHBO</name>
<comment type="similarity">
    <text evidence="2">Belongs to the NOB1 family.</text>
</comment>
<dbReference type="GO" id="GO:0005737">
    <property type="term" value="C:cytoplasm"/>
    <property type="evidence" value="ECO:0007669"/>
    <property type="project" value="UniProtKB-ARBA"/>
</dbReference>
<dbReference type="SUPFAM" id="SSF144206">
    <property type="entry name" value="NOB1 zinc finger-like"/>
    <property type="match status" value="1"/>
</dbReference>
<dbReference type="EMBL" id="QMKO01002597">
    <property type="protein sequence ID" value="RTG83055.1"/>
    <property type="molecule type" value="Genomic_DNA"/>
</dbReference>
<dbReference type="Gene3D" id="6.20.210.10">
    <property type="entry name" value="Nin one binding (NOB1), Zn-ribbon-like"/>
    <property type="match status" value="1"/>
</dbReference>
<evidence type="ECO:0000256" key="6">
    <source>
        <dbReference type="ARBA" id="ARBA00022833"/>
    </source>
</evidence>
<dbReference type="Gene3D" id="3.40.50.1010">
    <property type="entry name" value="5'-nuclease"/>
    <property type="match status" value="1"/>
</dbReference>
<dbReference type="Proteomes" id="UP000290809">
    <property type="component" value="Unassembled WGS sequence"/>
</dbReference>
<dbReference type="InterPro" id="IPR017117">
    <property type="entry name" value="Nob1_euk"/>
</dbReference>
<sequence>MVLNERTSHIVVDTAPFVKRTRLETFGASIYTIPQVLAEIKDVQTREYMNCLPYALNCQVPETNSINIIKGIAKQTGDLSVLSATDINVIALTYELHKRYIGEPKIKDVKPLPSNLGSLARSQLPKSNTKSNPSVDVCDGAETSGSENSDTETSEPDDDDWITENNFDEKAMTNFGLGGKIAPTKRTDTYFCPWCGHASLRRIPVTLHEDGQLEFHFAKRFVHRRRGLKQPVRIPKGGKYADEPIYCADQRIPDRRPARPKNPKVLPLATNGLLGFEDEELSNVLEFQCNLGNASSVVFPLNDVTSRSALCGIRSDHQIPSRSYLQGVHAEHGLKPTRGKAHIVRPRTGNKKKHKS</sequence>
<evidence type="ECO:0000256" key="2">
    <source>
        <dbReference type="ARBA" id="ARBA00005858"/>
    </source>
</evidence>
<evidence type="ECO:0000313" key="11">
    <source>
        <dbReference type="EMBL" id="RTG83055.1"/>
    </source>
</evidence>
<feature type="domain" description="Nin one binding (NOB1) Zn-ribbon-like" evidence="9">
    <location>
        <begin position="184"/>
        <end position="238"/>
    </location>
</feature>
<feature type="compositionally biased region" description="Acidic residues" evidence="8">
    <location>
        <begin position="149"/>
        <end position="162"/>
    </location>
</feature>
<evidence type="ECO:0000256" key="3">
    <source>
        <dbReference type="ARBA" id="ARBA00022722"/>
    </source>
</evidence>
<evidence type="ECO:0000256" key="8">
    <source>
        <dbReference type="SAM" id="MobiDB-lite"/>
    </source>
</evidence>
<dbReference type="GO" id="GO:0004521">
    <property type="term" value="F:RNA endonuclease activity"/>
    <property type="evidence" value="ECO:0007669"/>
    <property type="project" value="InterPro"/>
</dbReference>
<feature type="domain" description="Ribonuclease PIN" evidence="10">
    <location>
        <begin position="10"/>
        <end position="96"/>
    </location>
</feature>
<dbReference type="FunFam" id="3.40.50.1010:FF:000020">
    <property type="entry name" value="20S-pre-rRNA D-site endonuclease NOB1"/>
    <property type="match status" value="1"/>
</dbReference>
<keyword evidence="4" id="KW-0479">Metal-binding</keyword>
<dbReference type="PIRSF" id="PIRSF037125">
    <property type="entry name" value="D-site_20S_pre-rRNA_nuclease"/>
    <property type="match status" value="1"/>
</dbReference>
<keyword evidence="6" id="KW-0862">Zinc</keyword>
<dbReference type="PANTHER" id="PTHR12814">
    <property type="entry name" value="RNA-BINDING PROTEIN NOB1"/>
    <property type="match status" value="1"/>
</dbReference>
<evidence type="ECO:0000256" key="5">
    <source>
        <dbReference type="ARBA" id="ARBA00022801"/>
    </source>
</evidence>
<dbReference type="Pfam" id="PF08772">
    <property type="entry name" value="Zn_ribbon_NOB1"/>
    <property type="match status" value="1"/>
</dbReference>
<comment type="caution">
    <text evidence="11">The sequence shown here is derived from an EMBL/GenBank/DDBJ whole genome shotgun (WGS) entry which is preliminary data.</text>
</comment>
<reference evidence="11 12" key="1">
    <citation type="journal article" date="2019" name="PLoS Pathog.">
        <title>Genome sequence of the bovine parasite Schistosoma bovis Tanzania.</title>
        <authorList>
            <person name="Oey H."/>
            <person name="Zakrzewski M."/>
            <person name="Gobert G."/>
            <person name="Gravermann K."/>
            <person name="Stoye J."/>
            <person name="Jones M."/>
            <person name="Mcmanus D."/>
            <person name="Krause L."/>
        </authorList>
    </citation>
    <scope>NUCLEOTIDE SEQUENCE [LARGE SCALE GENOMIC DNA]</scope>
    <source>
        <strain evidence="11 12">TAN1997</strain>
    </source>
</reference>
<dbReference type="GO" id="GO:0030688">
    <property type="term" value="C:preribosome, small subunit precursor"/>
    <property type="evidence" value="ECO:0007669"/>
    <property type="project" value="TreeGrafter"/>
</dbReference>